<evidence type="ECO:0000256" key="7">
    <source>
        <dbReference type="RuleBase" id="RU004004"/>
    </source>
</evidence>
<evidence type="ECO:0000259" key="10">
    <source>
        <dbReference type="SMART" id="SM00965"/>
    </source>
</evidence>
<dbReference type="InterPro" id="IPR011662">
    <property type="entry name" value="Secretin/TonB_short_N"/>
</dbReference>
<reference evidence="11" key="1">
    <citation type="submission" date="2020-10" db="EMBL/GenBank/DDBJ databases">
        <authorList>
            <person name="Gilroy R."/>
        </authorList>
    </citation>
    <scope>NUCLEOTIDE SEQUENCE</scope>
    <source>
        <strain evidence="11">CHK154-7741</strain>
    </source>
</reference>
<dbReference type="InterPro" id="IPR001775">
    <property type="entry name" value="GspD/PilQ"/>
</dbReference>
<dbReference type="PRINTS" id="PR00811">
    <property type="entry name" value="BCTERIALGSPD"/>
</dbReference>
<name>A0A9D1N0V1_9CLOT</name>
<feature type="region of interest" description="Disordered" evidence="8">
    <location>
        <begin position="257"/>
        <end position="312"/>
    </location>
</feature>
<feature type="compositionally biased region" description="Low complexity" evidence="8">
    <location>
        <begin position="262"/>
        <end position="312"/>
    </location>
</feature>
<dbReference type="PANTHER" id="PTHR30332">
    <property type="entry name" value="PROBABLE GENERAL SECRETION PATHWAY PROTEIN D"/>
    <property type="match status" value="1"/>
</dbReference>
<dbReference type="EMBL" id="DVOD01000049">
    <property type="protein sequence ID" value="HIU92780.1"/>
    <property type="molecule type" value="Genomic_DNA"/>
</dbReference>
<dbReference type="Pfam" id="PF03958">
    <property type="entry name" value="Secretin_N"/>
    <property type="match status" value="1"/>
</dbReference>
<evidence type="ECO:0000313" key="11">
    <source>
        <dbReference type="EMBL" id="HIU92780.1"/>
    </source>
</evidence>
<evidence type="ECO:0000256" key="6">
    <source>
        <dbReference type="RuleBase" id="RU004003"/>
    </source>
</evidence>
<dbReference type="Gene3D" id="3.30.1370.130">
    <property type="match status" value="1"/>
</dbReference>
<organism evidence="11 12">
    <name type="scientific">Candidatus Limenecus avicola</name>
    <dbReference type="NCBI Taxonomy" id="2840847"/>
    <lineage>
        <taxon>Bacteria</taxon>
        <taxon>Bacillati</taxon>
        <taxon>Bacillota</taxon>
        <taxon>Clostridia</taxon>
        <taxon>Eubacteriales</taxon>
        <taxon>Clostridiaceae</taxon>
        <taxon>Clostridiaceae incertae sedis</taxon>
        <taxon>Candidatus Limenecus</taxon>
    </lineage>
</organism>
<dbReference type="InterPro" id="IPR005644">
    <property type="entry name" value="NolW-like"/>
</dbReference>
<evidence type="ECO:0000256" key="4">
    <source>
        <dbReference type="ARBA" id="ARBA00023136"/>
    </source>
</evidence>
<evidence type="ECO:0000256" key="1">
    <source>
        <dbReference type="ARBA" id="ARBA00004370"/>
    </source>
</evidence>
<dbReference type="Gene3D" id="3.30.1370.120">
    <property type="match status" value="1"/>
</dbReference>
<comment type="subcellular location">
    <subcellularLocation>
        <location evidence="7">Cell outer membrane</location>
    </subcellularLocation>
    <subcellularLocation>
        <location evidence="1">Membrane</location>
    </subcellularLocation>
</comment>
<feature type="chain" id="PRO_5038548341" description="Secretin/TonB short N-terminal domain-containing protein" evidence="9">
    <location>
        <begin position="38"/>
        <end position="669"/>
    </location>
</feature>
<feature type="signal peptide" evidence="9">
    <location>
        <begin position="1"/>
        <end position="37"/>
    </location>
</feature>
<keyword evidence="4" id="KW-0472">Membrane</keyword>
<proteinExistence type="inferred from homology"/>
<dbReference type="InterPro" id="IPR004845">
    <property type="entry name" value="T2SS_GspD_CS"/>
</dbReference>
<evidence type="ECO:0000256" key="5">
    <source>
        <dbReference type="ARBA" id="ARBA00023237"/>
    </source>
</evidence>
<gene>
    <name evidence="11" type="ORF">IAD26_06580</name>
</gene>
<evidence type="ECO:0000256" key="2">
    <source>
        <dbReference type="ARBA" id="ARBA00022448"/>
    </source>
</evidence>
<evidence type="ECO:0000256" key="3">
    <source>
        <dbReference type="ARBA" id="ARBA00022729"/>
    </source>
</evidence>
<dbReference type="Proteomes" id="UP000886748">
    <property type="component" value="Unassembled WGS sequence"/>
</dbReference>
<sequence>MFNDRKQKQTGKFVLPAVGALTLAMAVTFGYATVAQAQMQASITKPALRTEYKSSGSISLDNSIDLNNGNRKISVSLRDSDLKQTLRMIADKAGLNIIFHSSVGGTITLDLVNVTLNDAFKMIMQASDLSFFIDKGTLVVMTKEASLSSDIGKQNMMTIPVKYADSSKVAEFLNSNVFSTNRPGLSNNKIVVTNPVTNELIIFGTQNDYKMAQKIVSKLDVAPKTISYRVNHTTPKEMATLICQSLFPNATMGGATTGKTGGSSASSGASATGGSATGGASSLGSGSSGSSSGSSLGSSSSSGSSGSSSNSSKDIALGEGKVACMIKGDVSANSLKSLSGTSLTVTYFPQKGTINITGGSDSQAEMIKDFIKANDKKQPQAYVEMQIVELSENGSKDFQNTWTLLTPFFSGRFDGNSGLTPYNNGTQSAPIFFTGGPFSTVTGSTSSVDGNGNTTNTDVVTEYFRYHGKNTVAWTVNYLIKNGKGRLLANPKVMVTNGKESVIDLTSDYIKTTDEEILTSGLGTSAAGVSRTYELGEDSGISVHLTPFISPDGYVTLNLSPNYATIKEQVMSPSSSGKGNIIAATLLQRRNLELSNIRIKDGETLVLGGLIQEEERKSVAKLPILGDIPYIGSLFRSTTTSNTKNELVIMITPHIIKDTEDVASESENL</sequence>
<dbReference type="Pfam" id="PF00263">
    <property type="entry name" value="Secretin"/>
    <property type="match status" value="1"/>
</dbReference>
<dbReference type="InterPro" id="IPR004846">
    <property type="entry name" value="T2SS/T3SS_dom"/>
</dbReference>
<evidence type="ECO:0000256" key="9">
    <source>
        <dbReference type="SAM" id="SignalP"/>
    </source>
</evidence>
<dbReference type="InterPro" id="IPR038591">
    <property type="entry name" value="NolW-like_sf"/>
</dbReference>
<dbReference type="SMART" id="SM00965">
    <property type="entry name" value="STN"/>
    <property type="match status" value="1"/>
</dbReference>
<accession>A0A9D1N0V1</accession>
<keyword evidence="5" id="KW-0998">Cell outer membrane</keyword>
<dbReference type="PANTHER" id="PTHR30332:SF17">
    <property type="entry name" value="TYPE IV PILIATION SYSTEM PROTEIN DR_0774-RELATED"/>
    <property type="match status" value="1"/>
</dbReference>
<dbReference type="PROSITE" id="PS00875">
    <property type="entry name" value="T2SP_D"/>
    <property type="match status" value="1"/>
</dbReference>
<dbReference type="GO" id="GO:0009279">
    <property type="term" value="C:cell outer membrane"/>
    <property type="evidence" value="ECO:0007669"/>
    <property type="project" value="UniProtKB-SubCell"/>
</dbReference>
<dbReference type="GO" id="GO:0015627">
    <property type="term" value="C:type II protein secretion system complex"/>
    <property type="evidence" value="ECO:0007669"/>
    <property type="project" value="TreeGrafter"/>
</dbReference>
<keyword evidence="2 7" id="KW-0813">Transport</keyword>
<dbReference type="GO" id="GO:0009306">
    <property type="term" value="P:protein secretion"/>
    <property type="evidence" value="ECO:0007669"/>
    <property type="project" value="InterPro"/>
</dbReference>
<protein>
    <recommendedName>
        <fullName evidence="10">Secretin/TonB short N-terminal domain-containing protein</fullName>
    </recommendedName>
</protein>
<keyword evidence="3 9" id="KW-0732">Signal</keyword>
<reference evidence="11" key="2">
    <citation type="journal article" date="2021" name="PeerJ">
        <title>Extensive microbial diversity within the chicken gut microbiome revealed by metagenomics and culture.</title>
        <authorList>
            <person name="Gilroy R."/>
            <person name="Ravi A."/>
            <person name="Getino M."/>
            <person name="Pursley I."/>
            <person name="Horton D.L."/>
            <person name="Alikhan N.F."/>
            <person name="Baker D."/>
            <person name="Gharbi K."/>
            <person name="Hall N."/>
            <person name="Watson M."/>
            <person name="Adriaenssens E.M."/>
            <person name="Foster-Nyarko E."/>
            <person name="Jarju S."/>
            <person name="Secka A."/>
            <person name="Antonio M."/>
            <person name="Oren A."/>
            <person name="Chaudhuri R.R."/>
            <person name="La Ragione R."/>
            <person name="Hildebrand F."/>
            <person name="Pallen M.J."/>
        </authorList>
    </citation>
    <scope>NUCLEOTIDE SEQUENCE</scope>
    <source>
        <strain evidence="11">CHK154-7741</strain>
    </source>
</reference>
<dbReference type="InterPro" id="IPR050810">
    <property type="entry name" value="Bact_Secretion_Sys_Channel"/>
</dbReference>
<comment type="caution">
    <text evidence="11">The sequence shown here is derived from an EMBL/GenBank/DDBJ whole genome shotgun (WGS) entry which is preliminary data.</text>
</comment>
<dbReference type="AlphaFoldDB" id="A0A9D1N0V1"/>
<feature type="domain" description="Secretin/TonB short N-terminal" evidence="10">
    <location>
        <begin position="95"/>
        <end position="143"/>
    </location>
</feature>
<comment type="similarity">
    <text evidence="6">Belongs to the bacterial secretin family.</text>
</comment>
<evidence type="ECO:0000256" key="8">
    <source>
        <dbReference type="SAM" id="MobiDB-lite"/>
    </source>
</evidence>
<evidence type="ECO:0000313" key="12">
    <source>
        <dbReference type="Proteomes" id="UP000886748"/>
    </source>
</evidence>